<proteinExistence type="predicted"/>
<comment type="caution">
    <text evidence="1">The sequence shown here is derived from an EMBL/GenBank/DDBJ whole genome shotgun (WGS) entry which is preliminary data.</text>
</comment>
<sequence length="136" mass="15276">MHPHMSDTSIPLQPAAYLRRCPSPGPASPVEVHRETFRRFAARLGLPAPALYLDDLPAARGPRPRPQFEALVHAVMDGSHRVLLIPGPWVFSSEDHRVRLAYRVLMAAGCRRILILPTPLATAWRLRLNLPDEHTE</sequence>
<organism evidence="1 2">
    <name type="scientific">Kitasatospora indigofera</name>
    <dbReference type="NCBI Taxonomy" id="67307"/>
    <lineage>
        <taxon>Bacteria</taxon>
        <taxon>Bacillati</taxon>
        <taxon>Actinomycetota</taxon>
        <taxon>Actinomycetes</taxon>
        <taxon>Kitasatosporales</taxon>
        <taxon>Streptomycetaceae</taxon>
        <taxon>Kitasatospora</taxon>
    </lineage>
</organism>
<protein>
    <submittedName>
        <fullName evidence="1">Uncharacterized protein</fullName>
    </submittedName>
</protein>
<dbReference type="EMBL" id="BNBO01000012">
    <property type="protein sequence ID" value="GHH69119.1"/>
    <property type="molecule type" value="Genomic_DNA"/>
</dbReference>
<evidence type="ECO:0000313" key="1">
    <source>
        <dbReference type="EMBL" id="GHH69119.1"/>
    </source>
</evidence>
<evidence type="ECO:0000313" key="2">
    <source>
        <dbReference type="Proteomes" id="UP000617734"/>
    </source>
</evidence>
<gene>
    <name evidence="1" type="ORF">GCM10018781_27160</name>
</gene>
<dbReference type="AlphaFoldDB" id="A0A919FNL3"/>
<reference evidence="1" key="1">
    <citation type="journal article" date="2014" name="Int. J. Syst. Evol. Microbiol.">
        <title>Complete genome sequence of Corynebacterium casei LMG S-19264T (=DSM 44701T), isolated from a smear-ripened cheese.</title>
        <authorList>
            <consortium name="US DOE Joint Genome Institute (JGI-PGF)"/>
            <person name="Walter F."/>
            <person name="Albersmeier A."/>
            <person name="Kalinowski J."/>
            <person name="Ruckert C."/>
        </authorList>
    </citation>
    <scope>NUCLEOTIDE SEQUENCE</scope>
    <source>
        <strain evidence="1">JCM 4646</strain>
    </source>
</reference>
<accession>A0A919FNL3</accession>
<dbReference type="Proteomes" id="UP000617734">
    <property type="component" value="Unassembled WGS sequence"/>
</dbReference>
<keyword evidence="2" id="KW-1185">Reference proteome</keyword>
<name>A0A919FNL3_9ACTN</name>
<reference evidence="1" key="2">
    <citation type="submission" date="2020-09" db="EMBL/GenBank/DDBJ databases">
        <authorList>
            <person name="Sun Q."/>
            <person name="Ohkuma M."/>
        </authorList>
    </citation>
    <scope>NUCLEOTIDE SEQUENCE</scope>
    <source>
        <strain evidence="1">JCM 4646</strain>
    </source>
</reference>